<protein>
    <recommendedName>
        <fullName evidence="4">Alpha/beta hydrolase fold-3 domain-containing protein</fullName>
    </recommendedName>
</protein>
<dbReference type="InterPro" id="IPR050300">
    <property type="entry name" value="GDXG_lipolytic_enzyme"/>
</dbReference>
<dbReference type="EMBL" id="ATBP01000742">
    <property type="protein sequence ID" value="ETR69091.1"/>
    <property type="molecule type" value="Genomic_DNA"/>
</dbReference>
<evidence type="ECO:0000256" key="2">
    <source>
        <dbReference type="ARBA" id="ARBA00022801"/>
    </source>
</evidence>
<gene>
    <name evidence="5" type="ORF">OMM_04163</name>
</gene>
<evidence type="ECO:0000259" key="4">
    <source>
        <dbReference type="Pfam" id="PF07859"/>
    </source>
</evidence>
<accession>A0A1V1P2Q7</accession>
<organism evidence="5 6">
    <name type="scientific">Candidatus Magnetoglobus multicellularis str. Araruama</name>
    <dbReference type="NCBI Taxonomy" id="890399"/>
    <lineage>
        <taxon>Bacteria</taxon>
        <taxon>Pseudomonadati</taxon>
        <taxon>Thermodesulfobacteriota</taxon>
        <taxon>Desulfobacteria</taxon>
        <taxon>Desulfobacterales</taxon>
        <taxon>Desulfobacteraceae</taxon>
        <taxon>Candidatus Magnetoglobus</taxon>
    </lineage>
</organism>
<dbReference type="Proteomes" id="UP000189670">
    <property type="component" value="Unassembled WGS sequence"/>
</dbReference>
<evidence type="ECO:0000313" key="5">
    <source>
        <dbReference type="EMBL" id="ETR69091.1"/>
    </source>
</evidence>
<dbReference type="PANTHER" id="PTHR48081">
    <property type="entry name" value="AB HYDROLASE SUPERFAMILY PROTEIN C4A8.06C"/>
    <property type="match status" value="1"/>
</dbReference>
<dbReference type="SUPFAM" id="SSF53474">
    <property type="entry name" value="alpha/beta-Hydrolases"/>
    <property type="match status" value="1"/>
</dbReference>
<evidence type="ECO:0000313" key="6">
    <source>
        <dbReference type="Proteomes" id="UP000189670"/>
    </source>
</evidence>
<reference evidence="6" key="1">
    <citation type="submission" date="2012-11" db="EMBL/GenBank/DDBJ databases">
        <authorList>
            <person name="Lucero-Rivera Y.E."/>
            <person name="Tovar-Ramirez D."/>
        </authorList>
    </citation>
    <scope>NUCLEOTIDE SEQUENCE [LARGE SCALE GENOMIC DNA]</scope>
    <source>
        <strain evidence="6">Araruama</strain>
    </source>
</reference>
<evidence type="ECO:0000256" key="3">
    <source>
        <dbReference type="PROSITE-ProRule" id="PRU10038"/>
    </source>
</evidence>
<name>A0A1V1P2Q7_9BACT</name>
<comment type="similarity">
    <text evidence="1">Belongs to the 'GDXG' lipolytic enzyme family.</text>
</comment>
<dbReference type="InterPro" id="IPR002168">
    <property type="entry name" value="Lipase_GDXG_HIS_AS"/>
</dbReference>
<keyword evidence="2" id="KW-0378">Hydrolase</keyword>
<dbReference type="InterPro" id="IPR013094">
    <property type="entry name" value="AB_hydrolase_3"/>
</dbReference>
<dbReference type="GO" id="GO:0016787">
    <property type="term" value="F:hydrolase activity"/>
    <property type="evidence" value="ECO:0007669"/>
    <property type="project" value="UniProtKB-KW"/>
</dbReference>
<dbReference type="InterPro" id="IPR029058">
    <property type="entry name" value="AB_hydrolase_fold"/>
</dbReference>
<evidence type="ECO:0000256" key="1">
    <source>
        <dbReference type="ARBA" id="ARBA00010515"/>
    </source>
</evidence>
<comment type="caution">
    <text evidence="5">The sequence shown here is derived from an EMBL/GenBank/DDBJ whole genome shotgun (WGS) entry which is preliminary data.</text>
</comment>
<proteinExistence type="inferred from homology"/>
<dbReference type="AlphaFoldDB" id="A0A1V1P2Q7"/>
<dbReference type="InterPro" id="IPR033140">
    <property type="entry name" value="Lipase_GDXG_put_SER_AS"/>
</dbReference>
<dbReference type="PROSITE" id="PS01173">
    <property type="entry name" value="LIPASE_GDXG_HIS"/>
    <property type="match status" value="1"/>
</dbReference>
<feature type="active site" evidence="3">
    <location>
        <position position="151"/>
    </location>
</feature>
<feature type="domain" description="Alpha/beta hydrolase fold-3" evidence="4">
    <location>
        <begin position="74"/>
        <end position="302"/>
    </location>
</feature>
<dbReference type="Pfam" id="PF07859">
    <property type="entry name" value="Abhydrolase_3"/>
    <property type="match status" value="1"/>
</dbReference>
<dbReference type="Gene3D" id="3.40.50.1820">
    <property type="entry name" value="alpha/beta hydrolase"/>
    <property type="match status" value="1"/>
</dbReference>
<sequence length="326" mass="37169">MMIFQNIDINKIRRMAFEQLFSSLSYISSYQPAVRKAESSCMIYENIVYGPAESPYNLLDVYRPKVKHELMPVLIYIHGGGFTMCSKDTHRPVALAYAGRDYLVFNINYRLAPKYRYPCAVEDICLAYEWIVKNAHQYGGNIKKIAVAGDSAGANLALALIAACCYPMTIPEVQSAWQTDVIPKAAQLMCGLYQVSNPDRFEKKLHAPNAFIGNFHLDIAKSVSKAYLGNRYQEHSQDLALADPLVILESDLIPERPLPAIYAMTAENDIIFSDTERLEQALIEKNVVHDVQYYPKEGHVFHLLFWKEIAREAWRDGFRFLSQYCS</sequence>
<dbReference type="PROSITE" id="PS01174">
    <property type="entry name" value="LIPASE_GDXG_SER"/>
    <property type="match status" value="1"/>
</dbReference>